<dbReference type="InterPro" id="IPR029016">
    <property type="entry name" value="GAF-like_dom_sf"/>
</dbReference>
<dbReference type="Gene3D" id="3.40.50.2300">
    <property type="match status" value="1"/>
</dbReference>
<dbReference type="Proteomes" id="UP000439903">
    <property type="component" value="Unassembled WGS sequence"/>
</dbReference>
<keyword evidence="1 2" id="KW-0597">Phosphoprotein</keyword>
<feature type="domain" description="Histidine kinase" evidence="3">
    <location>
        <begin position="334"/>
        <end position="496"/>
    </location>
</feature>
<dbReference type="CDD" id="cd00082">
    <property type="entry name" value="HisKA"/>
    <property type="match status" value="1"/>
</dbReference>
<sequence length="496" mass="56335">MDDTANEKYHILLVDDNNDMRDHLADLLKEFVVYRACDGQDAMRVLKKLNKLPDLILSDIMMPNMNGYELLDVLRSNVKTQLIPVILLSAKASEDSKIQGLDKGADDYLIKPFSARELIVRVRTNIKLSLIRREILFQQHQQEDVKQLLLSISNMIISKSNLNETLLFIVKEIYRRLPCERIYIISNKRSKSMNNEIVLSYEGSENITPIINPYMDVNNKKLQTSIILQEYLINNSGNLGINISLNAYCDDIHKNMSILSSEIILDNKLWGWIKLLRSSNSIWFDSEIGLLQQISSQIDLAITYAKLLEENAEKEIQVKVAKIASITKSQILANTSHELRTPLTAIVGITSAFDTTKLTSDQNDMINILASASDMVVSIIKDILDVAKLEAQKIILINRTFDLLELFEDTIEEFGISAGEKKIELIIDYQINVLPRYVKSDPERLKQVVSNLLSNSVKFTDRGKIILKISLQSQSNDDENVTKDNLLIEVYDTGIG</sequence>
<keyword evidence="6" id="KW-1185">Reference proteome</keyword>
<dbReference type="SUPFAM" id="SSF55874">
    <property type="entry name" value="ATPase domain of HSP90 chaperone/DNA topoisomerase II/histidine kinase"/>
    <property type="match status" value="1"/>
</dbReference>
<reference evidence="5 6" key="1">
    <citation type="journal article" date="2019" name="Environ. Microbiol.">
        <title>At the nexus of three kingdoms: the genome of the mycorrhizal fungus Gigaspora margarita provides insights into plant, endobacterial and fungal interactions.</title>
        <authorList>
            <person name="Venice F."/>
            <person name="Ghignone S."/>
            <person name="Salvioli di Fossalunga A."/>
            <person name="Amselem J."/>
            <person name="Novero M."/>
            <person name="Xianan X."/>
            <person name="Sedzielewska Toro K."/>
            <person name="Morin E."/>
            <person name="Lipzen A."/>
            <person name="Grigoriev I.V."/>
            <person name="Henrissat B."/>
            <person name="Martin F.M."/>
            <person name="Bonfante P."/>
        </authorList>
    </citation>
    <scope>NUCLEOTIDE SEQUENCE [LARGE SCALE GENOMIC DNA]</scope>
    <source>
        <strain evidence="5 6">BEG34</strain>
    </source>
</reference>
<evidence type="ECO:0000256" key="2">
    <source>
        <dbReference type="PROSITE-ProRule" id="PRU00169"/>
    </source>
</evidence>
<dbReference type="Pfam" id="PF02518">
    <property type="entry name" value="HATPase_c"/>
    <property type="match status" value="1"/>
</dbReference>
<dbReference type="Gene3D" id="3.30.565.10">
    <property type="entry name" value="Histidine kinase-like ATPase, C-terminal domain"/>
    <property type="match status" value="1"/>
</dbReference>
<dbReference type="SUPFAM" id="SSF47384">
    <property type="entry name" value="Homodimeric domain of signal transducing histidine kinase"/>
    <property type="match status" value="1"/>
</dbReference>
<dbReference type="SMART" id="SM00388">
    <property type="entry name" value="HisKA"/>
    <property type="match status" value="1"/>
</dbReference>
<dbReference type="InterPro" id="IPR036890">
    <property type="entry name" value="HATPase_C_sf"/>
</dbReference>
<dbReference type="GO" id="GO:0000155">
    <property type="term" value="F:phosphorelay sensor kinase activity"/>
    <property type="evidence" value="ECO:0007669"/>
    <property type="project" value="InterPro"/>
</dbReference>
<protein>
    <submittedName>
        <fullName evidence="5">Protein-histidine kinase</fullName>
    </submittedName>
</protein>
<dbReference type="Pfam" id="PF00512">
    <property type="entry name" value="HisKA"/>
    <property type="match status" value="1"/>
</dbReference>
<dbReference type="Gene3D" id="3.30.450.40">
    <property type="match status" value="1"/>
</dbReference>
<dbReference type="OrthoDB" id="5378913at2759"/>
<accession>A0A8H4A493</accession>
<dbReference type="PROSITE" id="PS50110">
    <property type="entry name" value="RESPONSE_REGULATORY"/>
    <property type="match status" value="1"/>
</dbReference>
<gene>
    <name evidence="5" type="ORF">F8M41_005871</name>
</gene>
<keyword evidence="5" id="KW-0808">Transferase</keyword>
<dbReference type="InterPro" id="IPR003661">
    <property type="entry name" value="HisK_dim/P_dom"/>
</dbReference>
<evidence type="ECO:0000313" key="6">
    <source>
        <dbReference type="Proteomes" id="UP000439903"/>
    </source>
</evidence>
<feature type="domain" description="Response regulatory" evidence="4">
    <location>
        <begin position="10"/>
        <end position="126"/>
    </location>
</feature>
<name>A0A8H4A493_GIGMA</name>
<dbReference type="Pfam" id="PF00072">
    <property type="entry name" value="Response_reg"/>
    <property type="match status" value="1"/>
</dbReference>
<dbReference type="PANTHER" id="PTHR43547">
    <property type="entry name" value="TWO-COMPONENT HISTIDINE KINASE"/>
    <property type="match status" value="1"/>
</dbReference>
<dbReference type="AlphaFoldDB" id="A0A8H4A493"/>
<dbReference type="InterPro" id="IPR011006">
    <property type="entry name" value="CheY-like_superfamily"/>
</dbReference>
<dbReference type="InterPro" id="IPR003594">
    <property type="entry name" value="HATPase_dom"/>
</dbReference>
<organism evidence="5 6">
    <name type="scientific">Gigaspora margarita</name>
    <dbReference type="NCBI Taxonomy" id="4874"/>
    <lineage>
        <taxon>Eukaryota</taxon>
        <taxon>Fungi</taxon>
        <taxon>Fungi incertae sedis</taxon>
        <taxon>Mucoromycota</taxon>
        <taxon>Glomeromycotina</taxon>
        <taxon>Glomeromycetes</taxon>
        <taxon>Diversisporales</taxon>
        <taxon>Gigasporaceae</taxon>
        <taxon>Gigaspora</taxon>
    </lineage>
</organism>
<dbReference type="SUPFAM" id="SSF52172">
    <property type="entry name" value="CheY-like"/>
    <property type="match status" value="1"/>
</dbReference>
<feature type="modified residue" description="4-aspartylphosphate" evidence="2">
    <location>
        <position position="59"/>
    </location>
</feature>
<comment type="caution">
    <text evidence="5">The sequence shown here is derived from an EMBL/GenBank/DDBJ whole genome shotgun (WGS) entry which is preliminary data.</text>
</comment>
<keyword evidence="5" id="KW-0418">Kinase</keyword>
<dbReference type="Gene3D" id="1.10.287.130">
    <property type="match status" value="1"/>
</dbReference>
<evidence type="ECO:0000256" key="1">
    <source>
        <dbReference type="ARBA" id="ARBA00022553"/>
    </source>
</evidence>
<dbReference type="InterPro" id="IPR005467">
    <property type="entry name" value="His_kinase_dom"/>
</dbReference>
<evidence type="ECO:0000313" key="5">
    <source>
        <dbReference type="EMBL" id="KAF0428235.1"/>
    </source>
</evidence>
<evidence type="ECO:0000259" key="4">
    <source>
        <dbReference type="PROSITE" id="PS50110"/>
    </source>
</evidence>
<dbReference type="EMBL" id="WTPW01001568">
    <property type="protein sequence ID" value="KAF0428235.1"/>
    <property type="molecule type" value="Genomic_DNA"/>
</dbReference>
<evidence type="ECO:0000259" key="3">
    <source>
        <dbReference type="PROSITE" id="PS50109"/>
    </source>
</evidence>
<dbReference type="InterPro" id="IPR036097">
    <property type="entry name" value="HisK_dim/P_sf"/>
</dbReference>
<dbReference type="PANTHER" id="PTHR43547:SF2">
    <property type="entry name" value="HYBRID SIGNAL TRANSDUCTION HISTIDINE KINASE C"/>
    <property type="match status" value="1"/>
</dbReference>
<proteinExistence type="predicted"/>
<dbReference type="SUPFAM" id="SSF55781">
    <property type="entry name" value="GAF domain-like"/>
    <property type="match status" value="1"/>
</dbReference>
<dbReference type="SMART" id="SM00448">
    <property type="entry name" value="REC"/>
    <property type="match status" value="1"/>
</dbReference>
<dbReference type="PROSITE" id="PS50109">
    <property type="entry name" value="HIS_KIN"/>
    <property type="match status" value="1"/>
</dbReference>
<dbReference type="InterPro" id="IPR001789">
    <property type="entry name" value="Sig_transdc_resp-reg_receiver"/>
</dbReference>